<gene>
    <name evidence="1" type="ORF">QJ048_11390</name>
</gene>
<accession>A0ABT6RCU0</accession>
<evidence type="ECO:0000313" key="1">
    <source>
        <dbReference type="EMBL" id="MDI3320382.1"/>
    </source>
</evidence>
<protein>
    <submittedName>
        <fullName evidence="1">Uncharacterized protein</fullName>
    </submittedName>
</protein>
<dbReference type="Proteomes" id="UP001226434">
    <property type="component" value="Unassembled WGS sequence"/>
</dbReference>
<sequence>MKMQILFKYEDDYLKADYEEKDGGYEVTNVRNDETGKVYLDKATIKPTLINDESSWVDSNNKSDDLIIAIGEAIEDNSSSVKR</sequence>
<dbReference type="EMBL" id="JASBRG010000007">
    <property type="protein sequence ID" value="MDI3320382.1"/>
    <property type="molecule type" value="Genomic_DNA"/>
</dbReference>
<evidence type="ECO:0000313" key="2">
    <source>
        <dbReference type="Proteomes" id="UP001226434"/>
    </source>
</evidence>
<dbReference type="RefSeq" id="WP_282334479.1">
    <property type="nucleotide sequence ID" value="NZ_JASBRG010000007.1"/>
</dbReference>
<reference evidence="1 2" key="1">
    <citation type="submission" date="2023-05" db="EMBL/GenBank/DDBJ databases">
        <title>Genome sequence of Pinibacter sp. MAH-24.</title>
        <authorList>
            <person name="Huq M.A."/>
        </authorList>
    </citation>
    <scope>NUCLEOTIDE SEQUENCE [LARGE SCALE GENOMIC DNA]</scope>
    <source>
        <strain evidence="1 2">MAH-24</strain>
    </source>
</reference>
<organism evidence="1 2">
    <name type="scientific">Pinibacter soli</name>
    <dbReference type="NCBI Taxonomy" id="3044211"/>
    <lineage>
        <taxon>Bacteria</taxon>
        <taxon>Pseudomonadati</taxon>
        <taxon>Bacteroidota</taxon>
        <taxon>Chitinophagia</taxon>
        <taxon>Chitinophagales</taxon>
        <taxon>Chitinophagaceae</taxon>
        <taxon>Pinibacter</taxon>
    </lineage>
</organism>
<proteinExistence type="predicted"/>
<comment type="caution">
    <text evidence="1">The sequence shown here is derived from an EMBL/GenBank/DDBJ whole genome shotgun (WGS) entry which is preliminary data.</text>
</comment>
<name>A0ABT6RCU0_9BACT</name>
<keyword evidence="2" id="KW-1185">Reference proteome</keyword>